<dbReference type="InterPro" id="IPR023828">
    <property type="entry name" value="Peptidase_S8_Ser-AS"/>
</dbReference>
<evidence type="ECO:0000256" key="6">
    <source>
        <dbReference type="PROSITE-ProRule" id="PRU01240"/>
    </source>
</evidence>
<sequence>MRTLFLFLLCIIFSIVGYSQSKMSTNTSLLLMSLKHDTLSIENSKKIDKRFAVRKLGNARYVNAFIHLSETDAIFNALRELEVKVNSRFSGLITACVPINKIEAIAMLDDVKYVETGTPVTIMMDNARTDMKIDELHSGVDLPHPFLGTGVIVGVVDLGIEYGHVNFWNYDQSELRVKRVWNHYDTTGTPPQGFNYGTELTTKDEILNAKYDTDINLHGTHVAGIAAGADTISNKFYGVAGDADLVFVGYDIQRDGMDNVGICDGMKYIFDYAASVDKPCVINLSLGSYLGSHDGTSTFDKLTDSMVGKGKIVVEAAGNASGKQSHISKTFTSELSDSLSSFLGWRISNSREVDIWGDEGMKFTIQLYAYNSSDKIVKKTFDVIDASLETGNEKIYKLNGYNGIKGTLSVVSEINPLNGKPHVFISPDFNRIVGSNYIGFTIRAYSFGRVDAWANEDTYFTDLNVSGYTKGDEQGSISDFACGKRNISVGAYVTKNSYIDCDGKEYDTENSMGDIAPFSSLGPTSDGRMKPDVTAPGAAIVSSVSSYCIFHESYPVINKKIWNDQIYFYNVMEGTSMASPCVAGVVATWLQANNNLTPEDVKSILKKTSIQDSFTGRLPEEGSNTWGYGKLNAWEGVKECLKMNPEGIESETVKPVIILSNDSNGFNLLFTQPSDHTKISVFDINGRQIYDRQINGVGSGEEIPIRLEGVSSGLYIVKVQSRQSSLVLKMILK</sequence>
<organism evidence="9 10">
    <name type="scientific">Jilunia laotingensis</name>
    <dbReference type="NCBI Taxonomy" id="2763675"/>
    <lineage>
        <taxon>Bacteria</taxon>
        <taxon>Pseudomonadati</taxon>
        <taxon>Bacteroidota</taxon>
        <taxon>Bacteroidia</taxon>
        <taxon>Bacteroidales</taxon>
        <taxon>Bacteroidaceae</taxon>
        <taxon>Jilunia</taxon>
    </lineage>
</organism>
<dbReference type="InterPro" id="IPR015500">
    <property type="entry name" value="Peptidase_S8_subtilisin-rel"/>
</dbReference>
<keyword evidence="4 6" id="KW-0720">Serine protease</keyword>
<protein>
    <submittedName>
        <fullName evidence="9">S8 family peptidase</fullName>
    </submittedName>
</protein>
<dbReference type="PROSITE" id="PS00138">
    <property type="entry name" value="SUBTILASE_SER"/>
    <property type="match status" value="1"/>
</dbReference>
<dbReference type="AlphaFoldDB" id="A0A926FA51"/>
<dbReference type="InterPro" id="IPR022398">
    <property type="entry name" value="Peptidase_S8_His-AS"/>
</dbReference>
<dbReference type="NCBIfam" id="TIGR04183">
    <property type="entry name" value="Por_Secre_tail"/>
    <property type="match status" value="1"/>
</dbReference>
<dbReference type="InterPro" id="IPR050131">
    <property type="entry name" value="Peptidase_S8_subtilisin-like"/>
</dbReference>
<evidence type="ECO:0000256" key="2">
    <source>
        <dbReference type="ARBA" id="ARBA00022670"/>
    </source>
</evidence>
<dbReference type="Gene3D" id="3.40.50.200">
    <property type="entry name" value="Peptidase S8/S53 domain"/>
    <property type="match status" value="1"/>
</dbReference>
<feature type="domain" description="Peptidase S8/S53" evidence="7">
    <location>
        <begin position="148"/>
        <end position="323"/>
    </location>
</feature>
<dbReference type="InterPro" id="IPR026444">
    <property type="entry name" value="Secre_tail"/>
</dbReference>
<accession>A0A926FA51</accession>
<dbReference type="RefSeq" id="WP_262435829.1">
    <property type="nucleotide sequence ID" value="NZ_JACRTF010000001.1"/>
</dbReference>
<feature type="active site" description="Charge relay system" evidence="5 6">
    <location>
        <position position="218"/>
    </location>
</feature>
<dbReference type="PANTHER" id="PTHR43806">
    <property type="entry name" value="PEPTIDASE S8"/>
    <property type="match status" value="1"/>
</dbReference>
<evidence type="ECO:0000259" key="8">
    <source>
        <dbReference type="Pfam" id="PF18962"/>
    </source>
</evidence>
<proteinExistence type="inferred from homology"/>
<dbReference type="GO" id="GO:0004252">
    <property type="term" value="F:serine-type endopeptidase activity"/>
    <property type="evidence" value="ECO:0007669"/>
    <property type="project" value="UniProtKB-UniRule"/>
</dbReference>
<evidence type="ECO:0000259" key="7">
    <source>
        <dbReference type="Pfam" id="PF00082"/>
    </source>
</evidence>
<dbReference type="InterPro" id="IPR036852">
    <property type="entry name" value="Peptidase_S8/S53_dom_sf"/>
</dbReference>
<evidence type="ECO:0000256" key="1">
    <source>
        <dbReference type="ARBA" id="ARBA00011073"/>
    </source>
</evidence>
<dbReference type="PROSITE" id="PS51892">
    <property type="entry name" value="SUBTILASE"/>
    <property type="match status" value="1"/>
</dbReference>
<dbReference type="PANTHER" id="PTHR43806:SF11">
    <property type="entry name" value="CEREVISIN-RELATED"/>
    <property type="match status" value="1"/>
</dbReference>
<feature type="domain" description="Secretion system C-terminal sorting" evidence="8">
    <location>
        <begin position="666"/>
        <end position="731"/>
    </location>
</feature>
<feature type="active site" description="Charge relay system" evidence="5 6">
    <location>
        <position position="576"/>
    </location>
</feature>
<comment type="caution">
    <text evidence="9">The sequence shown here is derived from an EMBL/GenBank/DDBJ whole genome shotgun (WGS) entry which is preliminary data.</text>
</comment>
<evidence type="ECO:0000313" key="9">
    <source>
        <dbReference type="EMBL" id="MBC8594739.1"/>
    </source>
</evidence>
<reference evidence="9" key="1">
    <citation type="submission" date="2020-08" db="EMBL/GenBank/DDBJ databases">
        <title>Genome public.</title>
        <authorList>
            <person name="Liu C."/>
            <person name="Sun Q."/>
        </authorList>
    </citation>
    <scope>NUCLEOTIDE SEQUENCE</scope>
    <source>
        <strain evidence="9">N12</strain>
    </source>
</reference>
<dbReference type="Proteomes" id="UP000651085">
    <property type="component" value="Unassembled WGS sequence"/>
</dbReference>
<name>A0A926FA51_9BACT</name>
<dbReference type="EMBL" id="JACRTF010000001">
    <property type="protein sequence ID" value="MBC8594739.1"/>
    <property type="molecule type" value="Genomic_DNA"/>
</dbReference>
<comment type="similarity">
    <text evidence="1 6">Belongs to the peptidase S8 family.</text>
</comment>
<dbReference type="InterPro" id="IPR000209">
    <property type="entry name" value="Peptidase_S8/S53_dom"/>
</dbReference>
<dbReference type="Pfam" id="PF00082">
    <property type="entry name" value="Peptidase_S8"/>
    <property type="match status" value="2"/>
</dbReference>
<dbReference type="Pfam" id="PF18962">
    <property type="entry name" value="Por_Secre_tail"/>
    <property type="match status" value="1"/>
</dbReference>
<dbReference type="SUPFAM" id="SSF52743">
    <property type="entry name" value="Subtilisin-like"/>
    <property type="match status" value="1"/>
</dbReference>
<evidence type="ECO:0000256" key="4">
    <source>
        <dbReference type="ARBA" id="ARBA00022825"/>
    </source>
</evidence>
<dbReference type="Gene3D" id="2.60.120.1290">
    <property type="match status" value="1"/>
</dbReference>
<keyword evidence="3 6" id="KW-0378">Hydrolase</keyword>
<feature type="domain" description="Peptidase S8/S53" evidence="7">
    <location>
        <begin position="473"/>
        <end position="615"/>
    </location>
</feature>
<keyword evidence="2 6" id="KW-0645">Protease</keyword>
<keyword evidence="10" id="KW-1185">Reference proteome</keyword>
<feature type="active site" description="Charge relay system" evidence="5 6">
    <location>
        <position position="157"/>
    </location>
</feature>
<gene>
    <name evidence="9" type="ORF">H8744_16135</name>
</gene>
<dbReference type="PROSITE" id="PS00137">
    <property type="entry name" value="SUBTILASE_HIS"/>
    <property type="match status" value="1"/>
</dbReference>
<evidence type="ECO:0000256" key="5">
    <source>
        <dbReference type="PIRSR" id="PIRSR615500-1"/>
    </source>
</evidence>
<evidence type="ECO:0000256" key="3">
    <source>
        <dbReference type="ARBA" id="ARBA00022801"/>
    </source>
</evidence>
<dbReference type="GO" id="GO:0006508">
    <property type="term" value="P:proteolysis"/>
    <property type="evidence" value="ECO:0007669"/>
    <property type="project" value="UniProtKB-KW"/>
</dbReference>
<dbReference type="PRINTS" id="PR00723">
    <property type="entry name" value="SUBTILISIN"/>
</dbReference>
<evidence type="ECO:0000313" key="10">
    <source>
        <dbReference type="Proteomes" id="UP000651085"/>
    </source>
</evidence>